<sequence length="119" mass="12620">MALKHAAAGEAVDLRPLGARLSAARTHAIVRTSSFEAVRLVVPAGVEIPSHRVPGRITLQCIEGHAQLGLSDATIDLRAGDWVYLDGDESHSVKGMEDASLLLTILFATDGKTPEPGRE</sequence>
<dbReference type="EMBL" id="JAVAMQ010000003">
    <property type="protein sequence ID" value="MDP5306225.1"/>
    <property type="molecule type" value="Genomic_DNA"/>
</dbReference>
<proteinExistence type="predicted"/>
<reference evidence="1 2" key="1">
    <citation type="submission" date="2023-08" db="EMBL/GenBank/DDBJ databases">
        <authorList>
            <person name="Park J.-S."/>
        </authorList>
    </citation>
    <scope>NUCLEOTIDE SEQUENCE [LARGE SCALE GENOMIC DNA]</scope>
    <source>
        <strain evidence="1 2">2205BS29-5</strain>
    </source>
</reference>
<name>A0ABT9J9C3_9RHOB</name>
<dbReference type="InterPro" id="IPR011051">
    <property type="entry name" value="RmlC_Cupin_sf"/>
</dbReference>
<dbReference type="SUPFAM" id="SSF51182">
    <property type="entry name" value="RmlC-like cupins"/>
    <property type="match status" value="1"/>
</dbReference>
<dbReference type="Proteomes" id="UP001224997">
    <property type="component" value="Unassembled WGS sequence"/>
</dbReference>
<organism evidence="1 2">
    <name type="scientific">Paracoccus spongiarum</name>
    <dbReference type="NCBI Taxonomy" id="3064387"/>
    <lineage>
        <taxon>Bacteria</taxon>
        <taxon>Pseudomonadati</taxon>
        <taxon>Pseudomonadota</taxon>
        <taxon>Alphaproteobacteria</taxon>
        <taxon>Rhodobacterales</taxon>
        <taxon>Paracoccaceae</taxon>
        <taxon>Paracoccus</taxon>
    </lineage>
</organism>
<protein>
    <submittedName>
        <fullName evidence="1">Cupin domain-containing protein</fullName>
    </submittedName>
</protein>
<gene>
    <name evidence="1" type="ORF">Q5Y72_03830</name>
</gene>
<dbReference type="InterPro" id="IPR014710">
    <property type="entry name" value="RmlC-like_jellyroll"/>
</dbReference>
<evidence type="ECO:0000313" key="1">
    <source>
        <dbReference type="EMBL" id="MDP5306225.1"/>
    </source>
</evidence>
<dbReference type="CDD" id="cd02230">
    <property type="entry name" value="cupin_HP0902-like"/>
    <property type="match status" value="1"/>
</dbReference>
<dbReference type="RefSeq" id="WP_123130140.1">
    <property type="nucleotide sequence ID" value="NZ_JAVAMQ010000003.1"/>
</dbReference>
<dbReference type="Gene3D" id="2.60.120.10">
    <property type="entry name" value="Jelly Rolls"/>
    <property type="match status" value="1"/>
</dbReference>
<evidence type="ECO:0000313" key="2">
    <source>
        <dbReference type="Proteomes" id="UP001224997"/>
    </source>
</evidence>
<accession>A0ABT9J9C3</accession>
<keyword evidence="2" id="KW-1185">Reference proteome</keyword>
<comment type="caution">
    <text evidence="1">The sequence shown here is derived from an EMBL/GenBank/DDBJ whole genome shotgun (WGS) entry which is preliminary data.</text>
</comment>